<accession>A0AAE8YYL8</accession>
<evidence type="ECO:0000313" key="2">
    <source>
        <dbReference type="Proteomes" id="UP000827665"/>
    </source>
</evidence>
<organism evidence="1 2">
    <name type="scientific">Escherichia phage JLBYU32</name>
    <dbReference type="NCBI Taxonomy" id="2894746"/>
    <lineage>
        <taxon>Viruses</taxon>
        <taxon>Duplodnaviria</taxon>
        <taxon>Heunggongvirae</taxon>
        <taxon>Uroviricota</taxon>
        <taxon>Caudoviricetes</taxon>
        <taxon>Andersonviridae</taxon>
        <taxon>Ounavirinae</taxon>
        <taxon>Felixounavirus</taxon>
        <taxon>Felixounavirus JLBYU32</taxon>
    </lineage>
</organism>
<protein>
    <submittedName>
        <fullName evidence="1">Uncharacterized protein</fullName>
    </submittedName>
</protein>
<evidence type="ECO:0000313" key="1">
    <source>
        <dbReference type="EMBL" id="UGO57050.1"/>
    </source>
</evidence>
<gene>
    <name evidence="1" type="ORF">JLBYU32_114</name>
</gene>
<dbReference type="EMBL" id="OK272490">
    <property type="protein sequence ID" value="UGO57050.1"/>
    <property type="molecule type" value="Genomic_DNA"/>
</dbReference>
<proteinExistence type="predicted"/>
<sequence>METSKMTLADVIQQLHDNCYTPELIQEMSIVVMPSKFVKGFNGDSLRAAHILIVDGKIARDRTGVLKGERIDILELI</sequence>
<reference evidence="1 2" key="1">
    <citation type="submission" date="2021-09" db="EMBL/GenBank/DDBJ databases">
        <authorList>
            <person name="Lewis J.M."/>
            <person name="Brown D.E."/>
            <person name="Hales J.R."/>
            <person name="Hansen B.R."/>
            <person name="Janda K.E."/>
            <person name="Kotter D.B."/>
            <person name="McCleary W.R."/>
        </authorList>
    </citation>
    <scope>NUCLEOTIDE SEQUENCE [LARGE SCALE GENOMIC DNA]</scope>
</reference>
<dbReference type="Proteomes" id="UP000827665">
    <property type="component" value="Segment"/>
</dbReference>
<keyword evidence="2" id="KW-1185">Reference proteome</keyword>
<name>A0AAE8YYL8_9CAUD</name>